<keyword evidence="2" id="KW-1185">Reference proteome</keyword>
<dbReference type="SUPFAM" id="SSF81383">
    <property type="entry name" value="F-box domain"/>
    <property type="match status" value="1"/>
</dbReference>
<sequence>MKQKRYDKREVDSGKGASKISLLPIEVLTIVCKFLPLNDLKSLQGTNKCFCYVVRTVRWNTLAFKKKEPVRCDWVDGVESSTARVIDEHEALYPLNDYDTKLRFESEVAKKVEKNICVRWADFSEFLYFFERTYADKVERMIRRIVIEECSMLRIEAVSRLLTLWNMPNLTRVEVSLISNDLAAGYPEPSQLVDSLLGIHPNVEVMARLHHANMCLSQCLRFAKLTVLTLTSLTEHIPTLPPSILRLTLAFSPLNSLNTTVRKITVEALTRTLWPLSNLVDLSIKNAEVTNESSVNWIPSSVRFLNLCCFDRVLSSESIVRFITACKMCKDGPQFIFPNLTSLYLLDPFTCPSRRLQTIQWNTWGEAEPFPKLRKFVCSHWMEQWSYIQYVTANSRIDRLSFLEVDTTLVPPISRLPRASEIKYVAIQCRHTCRYFKRRLFKELARLEGIKQVYLVTPSPYCPWFCSRVRDAANLPVDTAYHSSHNVFKVNLQICRNCNPRYWGHKFKRLWVPPEDEDHTFIYRPEIGDW</sequence>
<evidence type="ECO:0000313" key="2">
    <source>
        <dbReference type="Proteomes" id="UP000761534"/>
    </source>
</evidence>
<reference evidence="1" key="1">
    <citation type="journal article" date="2019" name="G3 (Bethesda)">
        <title>Genome Assemblies of Two Rare Opportunistic Yeast Pathogens: Diutina rugosa (syn. Candida rugosa) and Trichomonascus ciferrii (syn. Candida ciferrii).</title>
        <authorList>
            <person name="Mixao V."/>
            <person name="Saus E."/>
            <person name="Hansen A.P."/>
            <person name="Lass-Florl C."/>
            <person name="Gabaldon T."/>
        </authorList>
    </citation>
    <scope>NUCLEOTIDE SEQUENCE</scope>
    <source>
        <strain evidence="1">CBS 4856</strain>
    </source>
</reference>
<dbReference type="AlphaFoldDB" id="A0A642V881"/>
<comment type="caution">
    <text evidence="1">The sequence shown here is derived from an EMBL/GenBank/DDBJ whole genome shotgun (WGS) entry which is preliminary data.</text>
</comment>
<dbReference type="InterPro" id="IPR036047">
    <property type="entry name" value="F-box-like_dom_sf"/>
</dbReference>
<dbReference type="VEuPathDB" id="FungiDB:TRICI_003684"/>
<proteinExistence type="predicted"/>
<gene>
    <name evidence="1" type="ORF">TRICI_003684</name>
</gene>
<evidence type="ECO:0008006" key="3">
    <source>
        <dbReference type="Google" id="ProtNLM"/>
    </source>
</evidence>
<evidence type="ECO:0000313" key="1">
    <source>
        <dbReference type="EMBL" id="KAA8911891.1"/>
    </source>
</evidence>
<dbReference type="EMBL" id="SWFS01000269">
    <property type="protein sequence ID" value="KAA8911891.1"/>
    <property type="molecule type" value="Genomic_DNA"/>
</dbReference>
<protein>
    <recommendedName>
        <fullName evidence="3">F-box domain-containing protein</fullName>
    </recommendedName>
</protein>
<name>A0A642V881_9ASCO</name>
<accession>A0A642V881</accession>
<dbReference type="Proteomes" id="UP000761534">
    <property type="component" value="Unassembled WGS sequence"/>
</dbReference>
<organism evidence="1 2">
    <name type="scientific">Trichomonascus ciferrii</name>
    <dbReference type="NCBI Taxonomy" id="44093"/>
    <lineage>
        <taxon>Eukaryota</taxon>
        <taxon>Fungi</taxon>
        <taxon>Dikarya</taxon>
        <taxon>Ascomycota</taxon>
        <taxon>Saccharomycotina</taxon>
        <taxon>Dipodascomycetes</taxon>
        <taxon>Dipodascales</taxon>
        <taxon>Trichomonascaceae</taxon>
        <taxon>Trichomonascus</taxon>
        <taxon>Trichomonascus ciferrii complex</taxon>
    </lineage>
</organism>